<dbReference type="OrthoDB" id="677920at2"/>
<evidence type="ECO:0000313" key="3">
    <source>
        <dbReference type="Proteomes" id="UP000294830"/>
    </source>
</evidence>
<protein>
    <submittedName>
        <fullName evidence="2">Copper chaperone CopZ</fullName>
    </submittedName>
</protein>
<comment type="caution">
    <text evidence="2">The sequence shown here is derived from an EMBL/GenBank/DDBJ whole genome shotgun (WGS) entry which is preliminary data.</text>
</comment>
<dbReference type="PROSITE" id="PS50846">
    <property type="entry name" value="HMA_2"/>
    <property type="match status" value="1"/>
</dbReference>
<dbReference type="SUPFAM" id="SSF55008">
    <property type="entry name" value="HMA, heavy metal-associated domain"/>
    <property type="match status" value="1"/>
</dbReference>
<reference evidence="2 3" key="1">
    <citation type="submission" date="2019-03" db="EMBL/GenBank/DDBJ databases">
        <title>Genomic Encyclopedia of Archaeal and Bacterial Type Strains, Phase II (KMG-II): from individual species to whole genera.</title>
        <authorList>
            <person name="Goeker M."/>
        </authorList>
    </citation>
    <scope>NUCLEOTIDE SEQUENCE [LARGE SCALE GENOMIC DNA]</scope>
    <source>
        <strain evidence="2 3">RL-C</strain>
    </source>
</reference>
<dbReference type="CDD" id="cd00371">
    <property type="entry name" value="HMA"/>
    <property type="match status" value="1"/>
</dbReference>
<dbReference type="RefSeq" id="WP_131839108.1">
    <property type="nucleotide sequence ID" value="NZ_SLWB01000006.1"/>
</dbReference>
<dbReference type="EMBL" id="SLWB01000006">
    <property type="protein sequence ID" value="TCN68528.1"/>
    <property type="molecule type" value="Genomic_DNA"/>
</dbReference>
<keyword evidence="3" id="KW-1185">Reference proteome</keyword>
<evidence type="ECO:0000259" key="1">
    <source>
        <dbReference type="PROSITE" id="PS50846"/>
    </source>
</evidence>
<dbReference type="Gene3D" id="3.30.70.100">
    <property type="match status" value="1"/>
</dbReference>
<accession>A0A4R2EHR6</accession>
<proteinExistence type="predicted"/>
<feature type="domain" description="HMA" evidence="1">
    <location>
        <begin position="1"/>
        <end position="67"/>
    </location>
</feature>
<dbReference type="Pfam" id="PF00403">
    <property type="entry name" value="HMA"/>
    <property type="match status" value="1"/>
</dbReference>
<sequence length="69" mass="7534">MTKFEFKTTINCGGCLAKVKPVLDANSSIKSWKVDTSTPEKVLTVETDSATPEQIIEALSKIGYKAELK</sequence>
<dbReference type="AlphaFoldDB" id="A0A4R2EHR6"/>
<evidence type="ECO:0000313" key="2">
    <source>
        <dbReference type="EMBL" id="TCN68528.1"/>
    </source>
</evidence>
<organism evidence="2 3">
    <name type="scientific">Acetobacteroides hydrogenigenes</name>
    <dbReference type="NCBI Taxonomy" id="979970"/>
    <lineage>
        <taxon>Bacteria</taxon>
        <taxon>Pseudomonadati</taxon>
        <taxon>Bacteroidota</taxon>
        <taxon>Bacteroidia</taxon>
        <taxon>Bacteroidales</taxon>
        <taxon>Rikenellaceae</taxon>
        <taxon>Acetobacteroides</taxon>
    </lineage>
</organism>
<dbReference type="Proteomes" id="UP000294830">
    <property type="component" value="Unassembled WGS sequence"/>
</dbReference>
<name>A0A4R2EHR6_9BACT</name>
<dbReference type="InterPro" id="IPR036163">
    <property type="entry name" value="HMA_dom_sf"/>
</dbReference>
<dbReference type="GO" id="GO:0046872">
    <property type="term" value="F:metal ion binding"/>
    <property type="evidence" value="ECO:0007669"/>
    <property type="project" value="InterPro"/>
</dbReference>
<dbReference type="InterPro" id="IPR006121">
    <property type="entry name" value="HMA_dom"/>
</dbReference>
<gene>
    <name evidence="2" type="ORF">CLV25_106110</name>
</gene>